<feature type="region of interest" description="Disordered" evidence="11">
    <location>
        <begin position="1"/>
        <end position="198"/>
    </location>
</feature>
<evidence type="ECO:0000256" key="6">
    <source>
        <dbReference type="ARBA" id="ARBA00022824"/>
    </source>
</evidence>
<dbReference type="PROSITE" id="PS51847">
    <property type="entry name" value="SMP"/>
    <property type="match status" value="1"/>
</dbReference>
<feature type="compositionally biased region" description="Basic and acidic residues" evidence="11">
    <location>
        <begin position="128"/>
        <end position="138"/>
    </location>
</feature>
<dbReference type="Pfam" id="PF25669">
    <property type="entry name" value="SMP_MUG190-like"/>
    <property type="match status" value="1"/>
</dbReference>
<keyword evidence="3" id="KW-0597">Phosphoprotein</keyword>
<evidence type="ECO:0000313" key="16">
    <source>
        <dbReference type="Proteomes" id="UP000800096"/>
    </source>
</evidence>
<feature type="compositionally biased region" description="Acidic residues" evidence="11">
    <location>
        <begin position="1127"/>
        <end position="1138"/>
    </location>
</feature>
<dbReference type="EMBL" id="ML979137">
    <property type="protein sequence ID" value="KAF1914877.1"/>
    <property type="molecule type" value="Genomic_DNA"/>
</dbReference>
<evidence type="ECO:0000256" key="9">
    <source>
        <dbReference type="ARBA" id="ARBA00023121"/>
    </source>
</evidence>
<evidence type="ECO:0000256" key="1">
    <source>
        <dbReference type="ARBA" id="ARBA00004586"/>
    </source>
</evidence>
<feature type="compositionally biased region" description="Basic and acidic residues" evidence="11">
    <location>
        <begin position="404"/>
        <end position="419"/>
    </location>
</feature>
<keyword evidence="4 12" id="KW-0812">Transmembrane</keyword>
<accession>A0A6A5QLE1</accession>
<feature type="transmembrane region" description="Helical" evidence="12">
    <location>
        <begin position="243"/>
        <end position="262"/>
    </location>
</feature>
<feature type="compositionally biased region" description="Basic residues" evidence="11">
    <location>
        <begin position="1206"/>
        <end position="1218"/>
    </location>
</feature>
<feature type="region of interest" description="Disordered" evidence="11">
    <location>
        <begin position="401"/>
        <end position="432"/>
    </location>
</feature>
<dbReference type="InterPro" id="IPR035892">
    <property type="entry name" value="C2_domain_sf"/>
</dbReference>
<evidence type="ECO:0000259" key="14">
    <source>
        <dbReference type="PROSITE" id="PS51847"/>
    </source>
</evidence>
<evidence type="ECO:0000256" key="4">
    <source>
        <dbReference type="ARBA" id="ARBA00022692"/>
    </source>
</evidence>
<organism evidence="15 16">
    <name type="scientific">Ampelomyces quisqualis</name>
    <name type="common">Powdery mildew agent</name>
    <dbReference type="NCBI Taxonomy" id="50730"/>
    <lineage>
        <taxon>Eukaryota</taxon>
        <taxon>Fungi</taxon>
        <taxon>Dikarya</taxon>
        <taxon>Ascomycota</taxon>
        <taxon>Pezizomycotina</taxon>
        <taxon>Dothideomycetes</taxon>
        <taxon>Pleosporomycetidae</taxon>
        <taxon>Pleosporales</taxon>
        <taxon>Pleosporineae</taxon>
        <taxon>Phaeosphaeriaceae</taxon>
        <taxon>Ampelomyces</taxon>
    </lineage>
</organism>
<feature type="compositionally biased region" description="Basic and acidic residues" evidence="11">
    <location>
        <begin position="147"/>
        <end position="157"/>
    </location>
</feature>
<evidence type="ECO:0000313" key="15">
    <source>
        <dbReference type="EMBL" id="KAF1914877.1"/>
    </source>
</evidence>
<evidence type="ECO:0008006" key="17">
    <source>
        <dbReference type="Google" id="ProtNLM"/>
    </source>
</evidence>
<feature type="compositionally biased region" description="Acidic residues" evidence="11">
    <location>
        <begin position="117"/>
        <end position="126"/>
    </location>
</feature>
<keyword evidence="7 12" id="KW-1133">Transmembrane helix</keyword>
<dbReference type="OrthoDB" id="419768at2759"/>
<dbReference type="Pfam" id="PF25331">
    <property type="entry name" value="C2_Mug190_3rd"/>
    <property type="match status" value="1"/>
</dbReference>
<evidence type="ECO:0000256" key="2">
    <source>
        <dbReference type="ARBA" id="ARBA00022448"/>
    </source>
</evidence>
<dbReference type="Gene3D" id="2.60.40.150">
    <property type="entry name" value="C2 domain"/>
    <property type="match status" value="2"/>
</dbReference>
<feature type="domain" description="C2" evidence="13">
    <location>
        <begin position="562"/>
        <end position="691"/>
    </location>
</feature>
<feature type="region of interest" description="Disordered" evidence="11">
    <location>
        <begin position="1206"/>
        <end position="1228"/>
    </location>
</feature>
<evidence type="ECO:0000256" key="10">
    <source>
        <dbReference type="ARBA" id="ARBA00023136"/>
    </source>
</evidence>
<dbReference type="Pfam" id="PF00168">
    <property type="entry name" value="C2"/>
    <property type="match status" value="2"/>
</dbReference>
<feature type="compositionally biased region" description="Polar residues" evidence="11">
    <location>
        <begin position="188"/>
        <end position="198"/>
    </location>
</feature>
<keyword evidence="6" id="KW-0256">Endoplasmic reticulum</keyword>
<evidence type="ECO:0000256" key="8">
    <source>
        <dbReference type="ARBA" id="ARBA00023055"/>
    </source>
</evidence>
<dbReference type="CDD" id="cd21676">
    <property type="entry name" value="SMP_Mug190"/>
    <property type="match status" value="1"/>
</dbReference>
<proteinExistence type="predicted"/>
<feature type="domain" description="C2" evidence="13">
    <location>
        <begin position="777"/>
        <end position="913"/>
    </location>
</feature>
<dbReference type="GO" id="GO:0006869">
    <property type="term" value="P:lipid transport"/>
    <property type="evidence" value="ECO:0007669"/>
    <property type="project" value="UniProtKB-KW"/>
</dbReference>
<dbReference type="InterPro" id="IPR000008">
    <property type="entry name" value="C2_dom"/>
</dbReference>
<keyword evidence="16" id="KW-1185">Reference proteome</keyword>
<evidence type="ECO:0000256" key="5">
    <source>
        <dbReference type="ARBA" id="ARBA00022737"/>
    </source>
</evidence>
<dbReference type="PANTHER" id="PTHR47348:SF2">
    <property type="entry name" value="MEIOTICALLY UP-REGULATED 190 PROTEIN"/>
    <property type="match status" value="1"/>
</dbReference>
<feature type="compositionally biased region" description="Basic and acidic residues" evidence="11">
    <location>
        <begin position="1148"/>
        <end position="1158"/>
    </location>
</feature>
<name>A0A6A5QLE1_AMPQU</name>
<dbReference type="GO" id="GO:0008289">
    <property type="term" value="F:lipid binding"/>
    <property type="evidence" value="ECO:0007669"/>
    <property type="project" value="UniProtKB-KW"/>
</dbReference>
<dbReference type="SUPFAM" id="SSF49562">
    <property type="entry name" value="C2 domain (Calcium/lipid-binding domain, CaLB)"/>
    <property type="match status" value="2"/>
</dbReference>
<dbReference type="InterPro" id="IPR057349">
    <property type="entry name" value="C2_Mug190_3rd"/>
</dbReference>
<protein>
    <recommendedName>
        <fullName evidence="17">C2 domain-containing protein</fullName>
    </recommendedName>
</protein>
<evidence type="ECO:0000256" key="11">
    <source>
        <dbReference type="SAM" id="MobiDB-lite"/>
    </source>
</evidence>
<keyword evidence="5" id="KW-0677">Repeat</keyword>
<keyword evidence="9" id="KW-0446">Lipid-binding</keyword>
<evidence type="ECO:0000259" key="13">
    <source>
        <dbReference type="PROSITE" id="PS50004"/>
    </source>
</evidence>
<sequence length="1228" mass="138921">MSGVEDVNEQRRSYKAPHNARNPIPTVQKYREEKQRRHDDYGHAQADDETNNDGRTARDKLGDAYNAFTGSGPDEINDGEGPYAAENKNLVAAQDVEEADDHSGETANRKNRQLPQDTDDDEEPQDSTEGHLHESDPKKARKQMKKFNADGTEREVTDPITHLPVKIHDFTDKDLKRVDKNEGPPGSQPRTMTGMENINKSDEHLEAEEKESKDAHTAMEVLFPPPDFEATRTEITYVYTRSLTIGLGAVIVSLLLVDALFWPTRMMTGWRGKVWKAVQTLTMLGVAAGVSLFMRQYTHNRIKNVWDVEVWQAERKRGKKLAKSQTAESAQWLNSMFSSVWPLINPDLFTSIADTLEDVMQASLPSLVRMVAVEDVGQGSEALRILGVRWLPTGAAARSVSAEGKLKTPNEEKDDRTVQDDNEDQEQLQRQDTMEAEEGDFVNVEIAFAYRPSTGRGIKSRAKHAHLYLAFYLPGKVKIPVWVELTGIVGVVRLRLQLCPDPPFFSICTMSFLGQPKVTLSCVPLIKKGPNLMDVPLMSSFVQSSMDAALAEYVAPKSLTLDLKDMMMGDDFKKDTVAQGVLIVRIKHAYDFKEGDGGLGPLKEGSSDPYVSVGWAKFGKPVWSTRVLLKNMDPHWEETCFVNVTPQELNVDERLRLQLWDSDRSSADDDLGRIELDLKEIMKSDESNGKMHDREDGFKAMKAGEAMPGKLSWSIGYFSKTRITDQQLADQDEDPDVKNIDQLKKKVYGDAEQKLREASADHQNEVEQQKKEDFHARQDQLIIASPPSEDYPSGILSIQVHQITGLELEKHNKDRNCHHAEASDDEEEGDDLPSAYCTIIINHKKVFRTRTKPKNNKPFFNAGCERFIRDVRNTEVHIAVRDARVHEDDPLLGIIYLPLEKVFDRRSQINSTFPLSGGVGYGRARVSMVFRSLQCQLPKQMLGWDYGTVEIQPTIKAFDLPQDIQKLRLKVRNHTSRGKYQSCDNEWKTKNDKPVRLPIRMRYATPLIVEFRQNAALRDHTPAFAILWVKDIPDNEQQTLRLTVWKGDLKRAEDNVLSSYGDKIGEIEITLTFWSGLSGCHEKFAKGDKHMTQVMEVLDVANDQEWSDWDDDKDGPKDGSKPGVSQLDEDSDTSDSDSEGSNFLPDFLQKDKKRDSRLSENGSRGVIDQVKDYKDSAKQLHRKNRGAMQWKGPRTLAWMKHVGDRGKHKVGGLFKHHERTGTGIETEA</sequence>
<dbReference type="PROSITE" id="PS50004">
    <property type="entry name" value="C2"/>
    <property type="match status" value="2"/>
</dbReference>
<dbReference type="CDD" id="cd04052">
    <property type="entry name" value="C2B_Tricalbin-like"/>
    <property type="match status" value="1"/>
</dbReference>
<feature type="compositionally biased region" description="Basic and acidic residues" evidence="11">
    <location>
        <begin position="166"/>
        <end position="182"/>
    </location>
</feature>
<feature type="region of interest" description="Disordered" evidence="11">
    <location>
        <begin position="1106"/>
        <end position="1176"/>
    </location>
</feature>
<feature type="domain" description="SMP-LTD" evidence="14">
    <location>
        <begin position="326"/>
        <end position="564"/>
    </location>
</feature>
<feature type="compositionally biased region" description="Basic and acidic residues" evidence="11">
    <location>
        <begin position="29"/>
        <end position="46"/>
    </location>
</feature>
<evidence type="ECO:0000256" key="7">
    <source>
        <dbReference type="ARBA" id="ARBA00022989"/>
    </source>
</evidence>
<dbReference type="GO" id="GO:0005789">
    <property type="term" value="C:endoplasmic reticulum membrane"/>
    <property type="evidence" value="ECO:0007669"/>
    <property type="project" value="UniProtKB-SubCell"/>
</dbReference>
<dbReference type="PANTHER" id="PTHR47348">
    <property type="entry name" value="MEIOTICALLY UP-REGULATED GENE 190 PROTEIN"/>
    <property type="match status" value="1"/>
</dbReference>
<dbReference type="Proteomes" id="UP000800096">
    <property type="component" value="Unassembled WGS sequence"/>
</dbReference>
<comment type="subcellular location">
    <subcellularLocation>
        <location evidence="1">Endoplasmic reticulum membrane</location>
    </subcellularLocation>
</comment>
<keyword evidence="8" id="KW-0445">Lipid transport</keyword>
<reference evidence="15" key="1">
    <citation type="journal article" date="2020" name="Stud. Mycol.">
        <title>101 Dothideomycetes genomes: a test case for predicting lifestyles and emergence of pathogens.</title>
        <authorList>
            <person name="Haridas S."/>
            <person name="Albert R."/>
            <person name="Binder M."/>
            <person name="Bloem J."/>
            <person name="Labutti K."/>
            <person name="Salamov A."/>
            <person name="Andreopoulos B."/>
            <person name="Baker S."/>
            <person name="Barry K."/>
            <person name="Bills G."/>
            <person name="Bluhm B."/>
            <person name="Cannon C."/>
            <person name="Castanera R."/>
            <person name="Culley D."/>
            <person name="Daum C."/>
            <person name="Ezra D."/>
            <person name="Gonzalez J."/>
            <person name="Henrissat B."/>
            <person name="Kuo A."/>
            <person name="Liang C."/>
            <person name="Lipzen A."/>
            <person name="Lutzoni F."/>
            <person name="Magnuson J."/>
            <person name="Mondo S."/>
            <person name="Nolan M."/>
            <person name="Ohm R."/>
            <person name="Pangilinan J."/>
            <person name="Park H.-J."/>
            <person name="Ramirez L."/>
            <person name="Alfaro M."/>
            <person name="Sun H."/>
            <person name="Tritt A."/>
            <person name="Yoshinaga Y."/>
            <person name="Zwiers L.-H."/>
            <person name="Turgeon B."/>
            <person name="Goodwin S."/>
            <person name="Spatafora J."/>
            <person name="Crous P."/>
            <person name="Grigoriev I."/>
        </authorList>
    </citation>
    <scope>NUCLEOTIDE SEQUENCE</scope>
    <source>
        <strain evidence="15">HMLAC05119</strain>
    </source>
</reference>
<dbReference type="AlphaFoldDB" id="A0A6A5QLE1"/>
<keyword evidence="10 12" id="KW-0472">Membrane</keyword>
<dbReference type="SMART" id="SM00239">
    <property type="entry name" value="C2"/>
    <property type="match status" value="2"/>
</dbReference>
<dbReference type="InterPro" id="IPR031468">
    <property type="entry name" value="SMP_LBD"/>
</dbReference>
<dbReference type="GO" id="GO:0061817">
    <property type="term" value="P:endoplasmic reticulum-plasma membrane tethering"/>
    <property type="evidence" value="ECO:0007669"/>
    <property type="project" value="InterPro"/>
</dbReference>
<evidence type="ECO:0000256" key="12">
    <source>
        <dbReference type="SAM" id="Phobius"/>
    </source>
</evidence>
<gene>
    <name evidence="15" type="ORF">BDU57DRAFT_596721</name>
</gene>
<keyword evidence="2" id="KW-0813">Transport</keyword>
<evidence type="ECO:0000256" key="3">
    <source>
        <dbReference type="ARBA" id="ARBA00022553"/>
    </source>
</evidence>
<dbReference type="InterPro" id="IPR037765">
    <property type="entry name" value="C2B_Tricalbin"/>
</dbReference>